<feature type="transmembrane region" description="Helical" evidence="9">
    <location>
        <begin position="25"/>
        <end position="47"/>
    </location>
</feature>
<dbReference type="PANTHER" id="PTHR35011">
    <property type="entry name" value="2,3-DIKETO-L-GULONATE TRAP TRANSPORTER SMALL PERMEASE PROTEIN YIAM"/>
    <property type="match status" value="1"/>
</dbReference>
<comment type="caution">
    <text evidence="11">The sequence shown here is derived from an EMBL/GenBank/DDBJ whole genome shotgun (WGS) entry which is preliminary data.</text>
</comment>
<keyword evidence="7 9" id="KW-0472">Membrane</keyword>
<evidence type="ECO:0000256" key="8">
    <source>
        <dbReference type="ARBA" id="ARBA00038436"/>
    </source>
</evidence>
<evidence type="ECO:0000259" key="10">
    <source>
        <dbReference type="Pfam" id="PF04290"/>
    </source>
</evidence>
<evidence type="ECO:0000256" key="4">
    <source>
        <dbReference type="ARBA" id="ARBA00022519"/>
    </source>
</evidence>
<sequence length="185" mass="19712">MNDGNDKATGSAGPVERILSAARRLILYAGIAIFSTTLSALFVALFVNVVLRYAFDRGISWAYEIPYILFPWAVGGAIIVASCLGRNIQINLFANLVPLGSRRLIGTCVNGLVLLICLVVVWTATPILNASKFMRLAETGIPQFYGMSGLVVAFVAVAIVSAIDLVHLLLGAPYLDGNAPEKSLS</sequence>
<keyword evidence="3" id="KW-1003">Cell membrane</keyword>
<evidence type="ECO:0000256" key="6">
    <source>
        <dbReference type="ARBA" id="ARBA00022989"/>
    </source>
</evidence>
<feature type="domain" description="Tripartite ATP-independent periplasmic transporters DctQ component" evidence="10">
    <location>
        <begin position="42"/>
        <end position="169"/>
    </location>
</feature>
<keyword evidence="6 9" id="KW-1133">Transmembrane helix</keyword>
<dbReference type="Proteomes" id="UP001148313">
    <property type="component" value="Unassembled WGS sequence"/>
</dbReference>
<organism evidence="11 12">
    <name type="scientific">Hoeflea poritis</name>
    <dbReference type="NCBI Taxonomy" id="2993659"/>
    <lineage>
        <taxon>Bacteria</taxon>
        <taxon>Pseudomonadati</taxon>
        <taxon>Pseudomonadota</taxon>
        <taxon>Alphaproteobacteria</taxon>
        <taxon>Hyphomicrobiales</taxon>
        <taxon>Rhizobiaceae</taxon>
        <taxon>Hoeflea</taxon>
    </lineage>
</organism>
<keyword evidence="5 9" id="KW-0812">Transmembrane</keyword>
<feature type="transmembrane region" description="Helical" evidence="9">
    <location>
        <begin position="67"/>
        <end position="84"/>
    </location>
</feature>
<gene>
    <name evidence="11" type="ORF">OOZ53_06785</name>
</gene>
<feature type="transmembrane region" description="Helical" evidence="9">
    <location>
        <begin position="104"/>
        <end position="124"/>
    </location>
</feature>
<dbReference type="InterPro" id="IPR055348">
    <property type="entry name" value="DctQ"/>
</dbReference>
<proteinExistence type="inferred from homology"/>
<dbReference type="RefSeq" id="WP_271088599.1">
    <property type="nucleotide sequence ID" value="NZ_JAPJZH010000003.1"/>
</dbReference>
<keyword evidence="4 9" id="KW-0997">Cell inner membrane</keyword>
<comment type="similarity">
    <text evidence="8 9">Belongs to the TRAP transporter small permease family.</text>
</comment>
<feature type="transmembrane region" description="Helical" evidence="9">
    <location>
        <begin position="144"/>
        <end position="170"/>
    </location>
</feature>
<evidence type="ECO:0000256" key="5">
    <source>
        <dbReference type="ARBA" id="ARBA00022692"/>
    </source>
</evidence>
<protein>
    <recommendedName>
        <fullName evidence="9">TRAP transporter small permease protein</fullName>
    </recommendedName>
</protein>
<comment type="subcellular location">
    <subcellularLocation>
        <location evidence="1 9">Cell inner membrane</location>
        <topology evidence="1 9">Multi-pass membrane protein</topology>
    </subcellularLocation>
</comment>
<dbReference type="PANTHER" id="PTHR35011:SF2">
    <property type="entry name" value="2,3-DIKETO-L-GULONATE TRAP TRANSPORTER SMALL PERMEASE PROTEIN YIAM"/>
    <property type="match status" value="1"/>
</dbReference>
<dbReference type="Pfam" id="PF04290">
    <property type="entry name" value="DctQ"/>
    <property type="match status" value="1"/>
</dbReference>
<evidence type="ECO:0000313" key="11">
    <source>
        <dbReference type="EMBL" id="MDA4845049.1"/>
    </source>
</evidence>
<dbReference type="EMBL" id="JAPJZH010000003">
    <property type="protein sequence ID" value="MDA4845049.1"/>
    <property type="molecule type" value="Genomic_DNA"/>
</dbReference>
<evidence type="ECO:0000256" key="2">
    <source>
        <dbReference type="ARBA" id="ARBA00022448"/>
    </source>
</evidence>
<dbReference type="InterPro" id="IPR007387">
    <property type="entry name" value="TRAP_DctQ"/>
</dbReference>
<evidence type="ECO:0000256" key="7">
    <source>
        <dbReference type="ARBA" id="ARBA00023136"/>
    </source>
</evidence>
<evidence type="ECO:0000256" key="9">
    <source>
        <dbReference type="RuleBase" id="RU369079"/>
    </source>
</evidence>
<evidence type="ECO:0000256" key="1">
    <source>
        <dbReference type="ARBA" id="ARBA00004429"/>
    </source>
</evidence>
<comment type="subunit">
    <text evidence="9">The complex comprises the extracytoplasmic solute receptor protein and the two transmembrane proteins.</text>
</comment>
<comment type="function">
    <text evidence="9">Part of the tripartite ATP-independent periplasmic (TRAP) transport system.</text>
</comment>
<keyword evidence="12" id="KW-1185">Reference proteome</keyword>
<keyword evidence="2 9" id="KW-0813">Transport</keyword>
<name>A0ABT4VKC6_9HYPH</name>
<evidence type="ECO:0000313" key="12">
    <source>
        <dbReference type="Proteomes" id="UP001148313"/>
    </source>
</evidence>
<reference evidence="11" key="1">
    <citation type="submission" date="2022-11" db="EMBL/GenBank/DDBJ databases">
        <title>Hoeflea poritis sp. nov., isolated from scleractinian coral Porites lutea.</title>
        <authorList>
            <person name="Zhang G."/>
            <person name="Wei Q."/>
            <person name="Cai L."/>
        </authorList>
    </citation>
    <scope>NUCLEOTIDE SEQUENCE</scope>
    <source>
        <strain evidence="11">E7-10</strain>
    </source>
</reference>
<evidence type="ECO:0000256" key="3">
    <source>
        <dbReference type="ARBA" id="ARBA00022475"/>
    </source>
</evidence>
<accession>A0ABT4VKC6</accession>